<dbReference type="InParanoid" id="M4BMV5"/>
<sequence>MPTVTSQGQLPSTKARICGRERARAVCALLTVVAFSVSEFDHPSSFCFYCGSAEFTVQLAGSIERAHLLQGSIGTFRMNTALAKELQDIFASECKPSSNTSLRYVDICSCEACLKKQLQESSEQLQVRLLLLLSVGFP</sequence>
<reference evidence="1" key="2">
    <citation type="submission" date="2015-06" db="UniProtKB">
        <authorList>
            <consortium name="EnsemblProtists"/>
        </authorList>
    </citation>
    <scope>IDENTIFICATION</scope>
    <source>
        <strain evidence="1">Emoy2</strain>
    </source>
</reference>
<name>M4BMV5_HYAAE</name>
<evidence type="ECO:0000313" key="2">
    <source>
        <dbReference type="Proteomes" id="UP000011713"/>
    </source>
</evidence>
<dbReference type="AlphaFoldDB" id="M4BMV5"/>
<protein>
    <submittedName>
        <fullName evidence="1">Uncharacterized protein</fullName>
    </submittedName>
</protein>
<organism evidence="1 2">
    <name type="scientific">Hyaloperonospora arabidopsidis (strain Emoy2)</name>
    <name type="common">Downy mildew agent</name>
    <name type="synonym">Peronospora arabidopsidis</name>
    <dbReference type="NCBI Taxonomy" id="559515"/>
    <lineage>
        <taxon>Eukaryota</taxon>
        <taxon>Sar</taxon>
        <taxon>Stramenopiles</taxon>
        <taxon>Oomycota</taxon>
        <taxon>Peronosporomycetes</taxon>
        <taxon>Peronosporales</taxon>
        <taxon>Peronosporaceae</taxon>
        <taxon>Hyaloperonospora</taxon>
    </lineage>
</organism>
<dbReference type="Proteomes" id="UP000011713">
    <property type="component" value="Unassembled WGS sequence"/>
</dbReference>
<reference evidence="2" key="1">
    <citation type="journal article" date="2010" name="Science">
        <title>Signatures of adaptation to obligate biotrophy in the Hyaloperonospora arabidopsidis genome.</title>
        <authorList>
            <person name="Baxter L."/>
            <person name="Tripathy S."/>
            <person name="Ishaque N."/>
            <person name="Boot N."/>
            <person name="Cabral A."/>
            <person name="Kemen E."/>
            <person name="Thines M."/>
            <person name="Ah-Fong A."/>
            <person name="Anderson R."/>
            <person name="Badejoko W."/>
            <person name="Bittner-Eddy P."/>
            <person name="Boore J.L."/>
            <person name="Chibucos M.C."/>
            <person name="Coates M."/>
            <person name="Dehal P."/>
            <person name="Delehaunty K."/>
            <person name="Dong S."/>
            <person name="Downton P."/>
            <person name="Dumas B."/>
            <person name="Fabro G."/>
            <person name="Fronick C."/>
            <person name="Fuerstenberg S.I."/>
            <person name="Fulton L."/>
            <person name="Gaulin E."/>
            <person name="Govers F."/>
            <person name="Hughes L."/>
            <person name="Humphray S."/>
            <person name="Jiang R.H."/>
            <person name="Judelson H."/>
            <person name="Kamoun S."/>
            <person name="Kyung K."/>
            <person name="Meijer H."/>
            <person name="Minx P."/>
            <person name="Morris P."/>
            <person name="Nelson J."/>
            <person name="Phuntumart V."/>
            <person name="Qutob D."/>
            <person name="Rehmany A."/>
            <person name="Rougon-Cardoso A."/>
            <person name="Ryden P."/>
            <person name="Torto-Alalibo T."/>
            <person name="Studholme D."/>
            <person name="Wang Y."/>
            <person name="Win J."/>
            <person name="Wood J."/>
            <person name="Clifton S.W."/>
            <person name="Rogers J."/>
            <person name="Van den Ackerveken G."/>
            <person name="Jones J.D."/>
            <person name="McDowell J.M."/>
            <person name="Beynon J."/>
            <person name="Tyler B.M."/>
        </authorList>
    </citation>
    <scope>NUCLEOTIDE SEQUENCE [LARGE SCALE GENOMIC DNA]</scope>
    <source>
        <strain evidence="2">Emoy2</strain>
    </source>
</reference>
<dbReference type="VEuPathDB" id="FungiDB:HpaG807742"/>
<evidence type="ECO:0000313" key="1">
    <source>
        <dbReference type="EnsemblProtists" id="HpaP807742"/>
    </source>
</evidence>
<dbReference type="EnsemblProtists" id="HpaT807742">
    <property type="protein sequence ID" value="HpaP807742"/>
    <property type="gene ID" value="HpaG807742"/>
</dbReference>
<keyword evidence="2" id="KW-1185">Reference proteome</keyword>
<accession>M4BMV5</accession>
<proteinExistence type="predicted"/>
<dbReference type="HOGENOM" id="CLU_1859109_0_0_1"/>
<dbReference type="EMBL" id="JH598432">
    <property type="status" value="NOT_ANNOTATED_CDS"/>
    <property type="molecule type" value="Genomic_DNA"/>
</dbReference>